<dbReference type="EMBL" id="BARS01032689">
    <property type="protein sequence ID" value="GAG17384.1"/>
    <property type="molecule type" value="Genomic_DNA"/>
</dbReference>
<protein>
    <submittedName>
        <fullName evidence="1">Uncharacterized protein</fullName>
    </submittedName>
</protein>
<sequence length="261" mass="28131">SGALVTTTLKASSDRELAVAMAFLVKAPPSQLFEAARQDVLLHIDANTIAFGKIHEQETAHDFGGVTFTPDAKKRAQAYLDAKPGKALNLSAAEIEAFSALRGKSAPESAVAEQVRKTLLGRYEAYRAKGLDGIAGYARGGGKTAPAAGDLRRASEAAKELKKYVPAFYDVLGGYPKARPAGFEERFDWSNYEAHGTPTFVLTHRFSMPDGDAYVLAQRQYYVSRGYNVMQALAAFLPVEEGTVVVYVNRTSTEQVMGLGG</sequence>
<feature type="non-terminal residue" evidence="1">
    <location>
        <position position="261"/>
    </location>
</feature>
<accession>X0VGF9</accession>
<dbReference type="AlphaFoldDB" id="X0VGF9"/>
<gene>
    <name evidence="1" type="ORF">S01H1_50721</name>
</gene>
<name>X0VGF9_9ZZZZ</name>
<comment type="caution">
    <text evidence="1">The sequence shown here is derived from an EMBL/GenBank/DDBJ whole genome shotgun (WGS) entry which is preliminary data.</text>
</comment>
<evidence type="ECO:0000313" key="1">
    <source>
        <dbReference type="EMBL" id="GAG17384.1"/>
    </source>
</evidence>
<organism evidence="1">
    <name type="scientific">marine sediment metagenome</name>
    <dbReference type="NCBI Taxonomy" id="412755"/>
    <lineage>
        <taxon>unclassified sequences</taxon>
        <taxon>metagenomes</taxon>
        <taxon>ecological metagenomes</taxon>
    </lineage>
</organism>
<reference evidence="1" key="1">
    <citation type="journal article" date="2014" name="Front. Microbiol.">
        <title>High frequency of phylogenetically diverse reductive dehalogenase-homologous genes in deep subseafloor sedimentary metagenomes.</title>
        <authorList>
            <person name="Kawai M."/>
            <person name="Futagami T."/>
            <person name="Toyoda A."/>
            <person name="Takaki Y."/>
            <person name="Nishi S."/>
            <person name="Hori S."/>
            <person name="Arai W."/>
            <person name="Tsubouchi T."/>
            <person name="Morono Y."/>
            <person name="Uchiyama I."/>
            <person name="Ito T."/>
            <person name="Fujiyama A."/>
            <person name="Inagaki F."/>
            <person name="Takami H."/>
        </authorList>
    </citation>
    <scope>NUCLEOTIDE SEQUENCE</scope>
    <source>
        <strain evidence="1">Expedition CK06-06</strain>
    </source>
</reference>
<proteinExistence type="predicted"/>
<feature type="non-terminal residue" evidence="1">
    <location>
        <position position="1"/>
    </location>
</feature>